<sequence>MMRFLAKVFLDSFNYLTAIALALSCDELDIFWVDTYSFWIHDTLSMLYIGSIYT</sequence>
<dbReference type="PROSITE" id="PS51257">
    <property type="entry name" value="PROKAR_LIPOPROTEIN"/>
    <property type="match status" value="1"/>
</dbReference>
<protein>
    <submittedName>
        <fullName evidence="1">Uncharacterized protein</fullName>
    </submittedName>
</protein>
<dbReference type="Proteomes" id="UP001595953">
    <property type="component" value="Unassembled WGS sequence"/>
</dbReference>
<evidence type="ECO:0000313" key="2">
    <source>
        <dbReference type="Proteomes" id="UP001595953"/>
    </source>
</evidence>
<proteinExistence type="predicted"/>
<accession>A0ABV9N430</accession>
<comment type="caution">
    <text evidence="1">The sequence shown here is derived from an EMBL/GenBank/DDBJ whole genome shotgun (WGS) entry which is preliminary data.</text>
</comment>
<gene>
    <name evidence="1" type="ORF">ACFO5O_07870</name>
</gene>
<dbReference type="RefSeq" id="WP_387962573.1">
    <property type="nucleotide sequence ID" value="NZ_JBHSGP010000013.1"/>
</dbReference>
<reference evidence="2" key="1">
    <citation type="journal article" date="2019" name="Int. J. Syst. Evol. Microbiol.">
        <title>The Global Catalogue of Microorganisms (GCM) 10K type strain sequencing project: providing services to taxonomists for standard genome sequencing and annotation.</title>
        <authorList>
            <consortium name="The Broad Institute Genomics Platform"/>
            <consortium name="The Broad Institute Genome Sequencing Center for Infectious Disease"/>
            <person name="Wu L."/>
            <person name="Ma J."/>
        </authorList>
    </citation>
    <scope>NUCLEOTIDE SEQUENCE [LARGE SCALE GENOMIC DNA]</scope>
    <source>
        <strain evidence="2">CCUG 63682</strain>
    </source>
</reference>
<evidence type="ECO:0000313" key="1">
    <source>
        <dbReference type="EMBL" id="MFC4722234.1"/>
    </source>
</evidence>
<organism evidence="1 2">
    <name type="scientific">Geojedonia litorea</name>
    <dbReference type="NCBI Taxonomy" id="1268269"/>
    <lineage>
        <taxon>Bacteria</taxon>
        <taxon>Pseudomonadati</taxon>
        <taxon>Bacteroidota</taxon>
        <taxon>Flavobacteriia</taxon>
        <taxon>Flavobacteriales</taxon>
        <taxon>Flavobacteriaceae</taxon>
        <taxon>Geojedonia</taxon>
    </lineage>
</organism>
<name>A0ABV9N430_9FLAO</name>
<keyword evidence="2" id="KW-1185">Reference proteome</keyword>
<dbReference type="EMBL" id="JBHSGP010000013">
    <property type="protein sequence ID" value="MFC4722234.1"/>
    <property type="molecule type" value="Genomic_DNA"/>
</dbReference>